<dbReference type="GO" id="GO:0004527">
    <property type="term" value="F:exonuclease activity"/>
    <property type="evidence" value="ECO:0007669"/>
    <property type="project" value="UniProtKB-ARBA"/>
</dbReference>
<dbReference type="InterPro" id="IPR013520">
    <property type="entry name" value="Ribonucl_H"/>
</dbReference>
<protein>
    <recommendedName>
        <fullName evidence="1">Exonuclease domain-containing protein</fullName>
    </recommendedName>
</protein>
<dbReference type="Gene3D" id="3.30.420.10">
    <property type="entry name" value="Ribonuclease H-like superfamily/Ribonuclease H"/>
    <property type="match status" value="1"/>
</dbReference>
<proteinExistence type="predicted"/>
<evidence type="ECO:0000313" key="2">
    <source>
        <dbReference type="EMBL" id="NNF07402.1"/>
    </source>
</evidence>
<gene>
    <name evidence="2" type="ORF">HKN21_11625</name>
</gene>
<reference evidence="2 3" key="1">
    <citation type="submission" date="2020-03" db="EMBL/GenBank/DDBJ databases">
        <title>Metabolic flexibility allows generalist bacteria to become dominant in a frequently disturbed ecosystem.</title>
        <authorList>
            <person name="Chen Y.-J."/>
            <person name="Leung P.M."/>
            <person name="Bay S.K."/>
            <person name="Hugenholtz P."/>
            <person name="Kessler A.J."/>
            <person name="Shelley G."/>
            <person name="Waite D.W."/>
            <person name="Cook P.L."/>
            <person name="Greening C."/>
        </authorList>
    </citation>
    <scope>NUCLEOTIDE SEQUENCE [LARGE SCALE GENOMIC DNA]</scope>
    <source>
        <strain evidence="2">SS_bin_28</strain>
    </source>
</reference>
<dbReference type="AlphaFoldDB" id="A0A7Y2H335"/>
<organism evidence="2 3">
    <name type="scientific">Eiseniibacteriota bacterium</name>
    <dbReference type="NCBI Taxonomy" id="2212470"/>
    <lineage>
        <taxon>Bacteria</taxon>
        <taxon>Candidatus Eiseniibacteriota</taxon>
    </lineage>
</organism>
<comment type="caution">
    <text evidence="2">The sequence shown here is derived from an EMBL/GenBank/DDBJ whole genome shotgun (WGS) entry which is preliminary data.</text>
</comment>
<dbReference type="Proteomes" id="UP000547674">
    <property type="component" value="Unassembled WGS sequence"/>
</dbReference>
<evidence type="ECO:0000259" key="1">
    <source>
        <dbReference type="Pfam" id="PF00929"/>
    </source>
</evidence>
<dbReference type="InterPro" id="IPR036397">
    <property type="entry name" value="RNaseH_sf"/>
</dbReference>
<dbReference type="InterPro" id="IPR012337">
    <property type="entry name" value="RNaseH-like_sf"/>
</dbReference>
<dbReference type="Pfam" id="PF00929">
    <property type="entry name" value="RNase_T"/>
    <property type="match status" value="1"/>
</dbReference>
<accession>A0A7Y2H335</accession>
<name>A0A7Y2H335_UNCEI</name>
<dbReference type="EMBL" id="JABDJR010000469">
    <property type="protein sequence ID" value="NNF07402.1"/>
    <property type="molecule type" value="Genomic_DNA"/>
</dbReference>
<sequence length="210" mass="24205">MSSRRSANHYLWFDTEYSTLDLENAKLLQVAMLVTDAKLKRLHPPEEDVNVFIRFDGTPAAWVQENLAPLVETCKSDQAISVEESDTALAEYIDKYFGAPSKEIRLRPMLAGNSIHADWFLVRRFLPKLMDRVHYRLLDVTTVKMEWLRWFKGSSFDKENPVQVRRYFPGALISQDLGPHDAYYDIQASVAELSFYRSGLTKVVPQKANT</sequence>
<dbReference type="SUPFAM" id="SSF53098">
    <property type="entry name" value="Ribonuclease H-like"/>
    <property type="match status" value="1"/>
</dbReference>
<evidence type="ECO:0000313" key="3">
    <source>
        <dbReference type="Proteomes" id="UP000547674"/>
    </source>
</evidence>
<feature type="domain" description="Exonuclease" evidence="1">
    <location>
        <begin position="11"/>
        <end position="192"/>
    </location>
</feature>
<dbReference type="GO" id="GO:0003676">
    <property type="term" value="F:nucleic acid binding"/>
    <property type="evidence" value="ECO:0007669"/>
    <property type="project" value="InterPro"/>
</dbReference>